<comment type="caution">
    <text evidence="1">The sequence shown here is derived from an EMBL/GenBank/DDBJ whole genome shotgun (WGS) entry which is preliminary data.</text>
</comment>
<dbReference type="Proteomes" id="UP001189143">
    <property type="component" value="Unassembled WGS sequence"/>
</dbReference>
<accession>A0AAD2DEK8</accession>
<evidence type="ECO:0000313" key="1">
    <source>
        <dbReference type="EMBL" id="CAI3572205.1"/>
    </source>
</evidence>
<proteinExistence type="predicted"/>
<dbReference type="AlphaFoldDB" id="A0AAD2DEK8"/>
<gene>
    <name evidence="1" type="ORF">CNEO2_2210001</name>
</gene>
<evidence type="ECO:0000313" key="2">
    <source>
        <dbReference type="Proteomes" id="UP001189143"/>
    </source>
</evidence>
<organism evidence="1 2">
    <name type="scientific">Clostridium neonatale</name>
    <dbReference type="NCBI Taxonomy" id="137838"/>
    <lineage>
        <taxon>Bacteria</taxon>
        <taxon>Bacillati</taxon>
        <taxon>Bacillota</taxon>
        <taxon>Clostridia</taxon>
        <taxon>Eubacteriales</taxon>
        <taxon>Clostridiaceae</taxon>
        <taxon>Clostridium</taxon>
    </lineage>
</organism>
<protein>
    <submittedName>
        <fullName evidence="1">Uncharacterized protein</fullName>
    </submittedName>
</protein>
<name>A0AAD2DEK8_9CLOT</name>
<dbReference type="EMBL" id="CAMTCP010000135">
    <property type="protein sequence ID" value="CAI3572205.1"/>
    <property type="molecule type" value="Genomic_DNA"/>
</dbReference>
<reference evidence="1" key="1">
    <citation type="submission" date="2022-10" db="EMBL/GenBank/DDBJ databases">
        <authorList>
            <person name="Aires J."/>
            <person name="Mesa V."/>
        </authorList>
    </citation>
    <scope>NUCLEOTIDE SEQUENCE</scope>
    <source>
        <strain evidence="1">Clostridium neonatale JD116</strain>
    </source>
</reference>
<sequence length="61" mass="7046">MATIYLVEHTEGRKQYTFISDETLSVGDMVVCDTKFGHSYGRVVDIKQMADDENKKCWKVK</sequence>